<gene>
    <name evidence="2" type="ORF">SAMN06296378_0661</name>
</gene>
<accession>A0A2C8YTR8</accession>
<evidence type="ECO:0000313" key="3">
    <source>
        <dbReference type="Proteomes" id="UP000219440"/>
    </source>
</evidence>
<name>A0A2C8YTR8_9MICO</name>
<evidence type="ECO:0000256" key="1">
    <source>
        <dbReference type="SAM" id="Phobius"/>
    </source>
</evidence>
<keyword evidence="1" id="KW-1133">Transmembrane helix</keyword>
<keyword evidence="1" id="KW-0472">Membrane</keyword>
<feature type="transmembrane region" description="Helical" evidence="1">
    <location>
        <begin position="20"/>
        <end position="41"/>
    </location>
</feature>
<dbReference type="EMBL" id="OCST01000001">
    <property type="protein sequence ID" value="SOE54133.1"/>
    <property type="molecule type" value="Genomic_DNA"/>
</dbReference>
<sequence length="47" mass="5334">MTLHRDQDPGWWRRGMSRRAITITVVVCFLLIVGGLVVMALNGISFF</sequence>
<dbReference type="RefSeq" id="WP_179691763.1">
    <property type="nucleotide sequence ID" value="NZ_BMLC01000002.1"/>
</dbReference>
<evidence type="ECO:0000313" key="2">
    <source>
        <dbReference type="EMBL" id="SOE54133.1"/>
    </source>
</evidence>
<dbReference type="Proteomes" id="UP000219440">
    <property type="component" value="Unassembled WGS sequence"/>
</dbReference>
<protein>
    <submittedName>
        <fullName evidence="2">Uncharacterized protein</fullName>
    </submittedName>
</protein>
<keyword evidence="1" id="KW-0812">Transmembrane</keyword>
<dbReference type="AlphaFoldDB" id="A0A2C8YTR8"/>
<proteinExistence type="predicted"/>
<keyword evidence="3" id="KW-1185">Reference proteome</keyword>
<reference evidence="2 3" key="1">
    <citation type="submission" date="2017-09" db="EMBL/GenBank/DDBJ databases">
        <authorList>
            <person name="Ehlers B."/>
            <person name="Leendertz F.H."/>
        </authorList>
    </citation>
    <scope>NUCLEOTIDE SEQUENCE [LARGE SCALE GENOMIC DNA]</scope>
    <source>
        <strain evidence="2 3">CGMCC 1.05381</strain>
    </source>
</reference>
<organism evidence="2 3">
    <name type="scientific">Salinibacterium xinjiangense</name>
    <dbReference type="NCBI Taxonomy" id="386302"/>
    <lineage>
        <taxon>Bacteria</taxon>
        <taxon>Bacillati</taxon>
        <taxon>Actinomycetota</taxon>
        <taxon>Actinomycetes</taxon>
        <taxon>Micrococcales</taxon>
        <taxon>Microbacteriaceae</taxon>
        <taxon>Salinibacterium</taxon>
    </lineage>
</organism>